<dbReference type="InterPro" id="IPR014729">
    <property type="entry name" value="Rossmann-like_a/b/a_fold"/>
</dbReference>
<evidence type="ECO:0000256" key="2">
    <source>
        <dbReference type="ARBA" id="ARBA00022448"/>
    </source>
</evidence>
<dbReference type="PANTHER" id="PTHR21294:SF8">
    <property type="entry name" value="ELECTRON TRANSFER FLAVOPROTEIN SUBUNIT BETA"/>
    <property type="match status" value="1"/>
</dbReference>
<comment type="caution">
    <text evidence="5">The sequence shown here is derived from an EMBL/GenBank/DDBJ whole genome shotgun (WGS) entry which is preliminary data.</text>
</comment>
<dbReference type="PANTHER" id="PTHR21294">
    <property type="entry name" value="ELECTRON TRANSFER FLAVOPROTEIN BETA-SUBUNIT"/>
    <property type="match status" value="1"/>
</dbReference>
<dbReference type="InterPro" id="IPR014730">
    <property type="entry name" value="ETF_a/b_N"/>
</dbReference>
<dbReference type="Gene3D" id="3.40.50.620">
    <property type="entry name" value="HUPs"/>
    <property type="match status" value="1"/>
</dbReference>
<evidence type="ECO:0000313" key="5">
    <source>
        <dbReference type="EMBL" id="OXE28895.1"/>
    </source>
</evidence>
<gene>
    <name evidence="5" type="ORF">CA163_31500</name>
</gene>
<feature type="non-terminal residue" evidence="5">
    <location>
        <position position="97"/>
    </location>
</feature>
<reference evidence="5 6" key="1">
    <citation type="journal article" date="2017" name="Appl. Environ. Microbiol.">
        <title>Parallel evolution of two clades of a major Atlantic endemic Vibrio parahaemolyticus pathogen lineage by independent acquisition of related pathogenicity islands.</title>
        <authorList>
            <person name="Xu F."/>
            <person name="Gonzalez-Escalona N."/>
            <person name="Drees K.P."/>
            <person name="Sebra R.P."/>
            <person name="Cooper V.S."/>
            <person name="Jones S.H."/>
            <person name="Whistler C.A."/>
        </authorList>
    </citation>
    <scope>NUCLEOTIDE SEQUENCE [LARGE SCALE GENOMIC DNA]</scope>
    <source>
        <strain evidence="5 6">MAVP-3</strain>
    </source>
</reference>
<feature type="domain" description="Electron transfer flavoprotein alpha/beta-subunit N-terminal" evidence="4">
    <location>
        <begin position="2"/>
        <end position="91"/>
    </location>
</feature>
<feature type="non-terminal residue" evidence="5">
    <location>
        <position position="1"/>
    </location>
</feature>
<organism evidence="5 6">
    <name type="scientific">Vibrio parahaemolyticus</name>
    <dbReference type="NCBI Taxonomy" id="670"/>
    <lineage>
        <taxon>Bacteria</taxon>
        <taxon>Pseudomonadati</taxon>
        <taxon>Pseudomonadota</taxon>
        <taxon>Gammaproteobacteria</taxon>
        <taxon>Vibrionales</taxon>
        <taxon>Vibrionaceae</taxon>
        <taxon>Vibrio</taxon>
    </lineage>
</organism>
<protein>
    <submittedName>
        <fullName evidence="5">Electron transporter RnfB</fullName>
    </submittedName>
</protein>
<dbReference type="Proteomes" id="UP000214596">
    <property type="component" value="Unassembled WGS sequence"/>
</dbReference>
<sequence length="97" mass="10660">VVSKLLKAIVEQEQAQLVLTGKQSIDTDNNQVAQMLAALLDWPQATFASDVKIEDRKVQVVREVDGGLMTVAMNLPAVISTDLRLNEPRFASLPNIM</sequence>
<name>A0A227J374_VIBPH</name>
<dbReference type="SUPFAM" id="SSF52402">
    <property type="entry name" value="Adenine nucleotide alpha hydrolases-like"/>
    <property type="match status" value="1"/>
</dbReference>
<dbReference type="EMBL" id="NIXT01003857">
    <property type="protein sequence ID" value="OXE28895.1"/>
    <property type="molecule type" value="Genomic_DNA"/>
</dbReference>
<dbReference type="AlphaFoldDB" id="A0A227J374"/>
<dbReference type="Pfam" id="PF01012">
    <property type="entry name" value="ETF"/>
    <property type="match status" value="1"/>
</dbReference>
<evidence type="ECO:0000259" key="4">
    <source>
        <dbReference type="Pfam" id="PF01012"/>
    </source>
</evidence>
<dbReference type="GO" id="GO:0009055">
    <property type="term" value="F:electron transfer activity"/>
    <property type="evidence" value="ECO:0007669"/>
    <property type="project" value="InterPro"/>
</dbReference>
<evidence type="ECO:0000256" key="3">
    <source>
        <dbReference type="ARBA" id="ARBA00022982"/>
    </source>
</evidence>
<keyword evidence="2" id="KW-0813">Transport</keyword>
<dbReference type="InterPro" id="IPR012255">
    <property type="entry name" value="ETF_b"/>
</dbReference>
<evidence type="ECO:0000256" key="1">
    <source>
        <dbReference type="ARBA" id="ARBA00007557"/>
    </source>
</evidence>
<dbReference type="STRING" id="670.ACZ92_22195"/>
<accession>A0A227J374</accession>
<keyword evidence="3" id="KW-0249">Electron transport</keyword>
<comment type="similarity">
    <text evidence="1">Belongs to the ETF beta-subunit/FixA family.</text>
</comment>
<proteinExistence type="inferred from homology"/>
<evidence type="ECO:0000313" key="6">
    <source>
        <dbReference type="Proteomes" id="UP000214596"/>
    </source>
</evidence>